<accession>A0ABN0QKH7</accession>
<feature type="non-terminal residue" evidence="1">
    <location>
        <position position="1"/>
    </location>
</feature>
<dbReference type="Proteomes" id="UP000020681">
    <property type="component" value="Unassembled WGS sequence"/>
</dbReference>
<evidence type="ECO:0000313" key="2">
    <source>
        <dbReference type="Proteomes" id="UP000020681"/>
    </source>
</evidence>
<evidence type="ECO:0000313" key="1">
    <source>
        <dbReference type="EMBL" id="EUA85104.1"/>
    </source>
</evidence>
<dbReference type="EMBL" id="JAOL01000208">
    <property type="protein sequence ID" value="EUA85104.1"/>
    <property type="molecule type" value="Genomic_DNA"/>
</dbReference>
<name>A0ABN0QKH7_MYCUL</name>
<comment type="caution">
    <text evidence="1">The sequence shown here is derived from an EMBL/GenBank/DDBJ whole genome shotgun (WGS) entry which is preliminary data.</text>
</comment>
<proteinExistence type="predicted"/>
<protein>
    <submittedName>
        <fullName evidence="1">Transposase for the insertion element IS2404</fullName>
    </submittedName>
</protein>
<sequence>TDQRSVEVVYASAACRSSTPAYRDHDLDASTLRNREQPALDTRRHFDEDRHRHIPETRTVLATLRNTAINLHRLNGADNIAEACRITA</sequence>
<keyword evidence="2" id="KW-1185">Reference proteome</keyword>
<organism evidence="1 2">
    <name type="scientific">Mycobacterium ulcerans str. Harvey</name>
    <dbReference type="NCBI Taxonomy" id="1299332"/>
    <lineage>
        <taxon>Bacteria</taxon>
        <taxon>Bacillati</taxon>
        <taxon>Actinomycetota</taxon>
        <taxon>Actinomycetes</taxon>
        <taxon>Mycobacteriales</taxon>
        <taxon>Mycobacteriaceae</taxon>
        <taxon>Mycobacterium</taxon>
        <taxon>Mycobacterium ulcerans group</taxon>
    </lineage>
</organism>
<reference evidence="1 2" key="1">
    <citation type="submission" date="2014-01" db="EMBL/GenBank/DDBJ databases">
        <authorList>
            <person name="Dobos K."/>
            <person name="Lenaerts A."/>
            <person name="Ordway D."/>
            <person name="DeGroote M.A."/>
            <person name="Parker T."/>
            <person name="Sizemore C."/>
            <person name="Tallon L.J."/>
            <person name="Sadzewicz L.K."/>
            <person name="Sengamalay N."/>
            <person name="Fraser C.M."/>
            <person name="Hine E."/>
            <person name="Shefchek K.A."/>
            <person name="Das S.P."/>
            <person name="Tettelin H."/>
        </authorList>
    </citation>
    <scope>NUCLEOTIDE SEQUENCE [LARGE SCALE GENOMIC DNA]</scope>
    <source>
        <strain evidence="1 2">Harvey</strain>
    </source>
</reference>
<gene>
    <name evidence="1" type="ORF">I551_8414</name>
</gene>